<gene>
    <name evidence="2" type="ORF">ABENE_17030</name>
</gene>
<dbReference type="STRING" id="1121022.GCA_000376105_03682"/>
<evidence type="ECO:0000313" key="3">
    <source>
        <dbReference type="Proteomes" id="UP000017837"/>
    </source>
</evidence>
<dbReference type="OrthoDB" id="7188556at2"/>
<keyword evidence="1" id="KW-0812">Transmembrane</keyword>
<dbReference type="Proteomes" id="UP000017837">
    <property type="component" value="Unassembled WGS sequence"/>
</dbReference>
<feature type="transmembrane region" description="Helical" evidence="1">
    <location>
        <begin position="80"/>
        <end position="100"/>
    </location>
</feature>
<feature type="transmembrane region" description="Helical" evidence="1">
    <location>
        <begin position="53"/>
        <end position="73"/>
    </location>
</feature>
<dbReference type="AlphaFoldDB" id="V4PQI3"/>
<keyword evidence="3" id="KW-1185">Reference proteome</keyword>
<protein>
    <submittedName>
        <fullName evidence="2">Uncharacterized protein</fullName>
    </submittedName>
</protein>
<reference evidence="2 3" key="1">
    <citation type="journal article" date="2014" name="Nature">
        <title>Sequential evolution of bacterial morphology by co-option of a developmental regulator.</title>
        <authorList>
            <person name="Jiang C."/>
            <person name="Brown P.J."/>
            <person name="Ducret A."/>
            <person name="Brun Y.V."/>
        </authorList>
    </citation>
    <scope>NUCLEOTIDE SEQUENCE [LARGE SCALE GENOMIC DNA]</scope>
    <source>
        <strain evidence="2 3">DSM 16100</strain>
    </source>
</reference>
<sequence length="144" mass="15595">MLHTLWVGFGYVLVVTFGGLALWRGGWAERSAATLVLGAWFLTPHLQRGFGPGLYLTSLDCAVTLSLFVISYYSRRIWTLLITSCHLGGTLTHLAAIMALQSQSYAYITTLGLLGGIGVALSLGVGVLENEFIRRHLPPKASSE</sequence>
<dbReference type="RefSeq" id="WP_018083363.1">
    <property type="nucleotide sequence ID" value="NZ_AQWM01000030.1"/>
</dbReference>
<dbReference type="PATRIC" id="fig|1121022.4.peg.3469"/>
<dbReference type="eggNOG" id="ENOG5033GSG">
    <property type="taxonomic scope" value="Bacteria"/>
</dbReference>
<dbReference type="EMBL" id="AWGB01000042">
    <property type="protein sequence ID" value="ESQ87775.1"/>
    <property type="molecule type" value="Genomic_DNA"/>
</dbReference>
<keyword evidence="1" id="KW-0472">Membrane</keyword>
<organism evidence="2 3">
    <name type="scientific">Asticcacaulis benevestitus DSM 16100 = ATCC BAA-896</name>
    <dbReference type="NCBI Taxonomy" id="1121022"/>
    <lineage>
        <taxon>Bacteria</taxon>
        <taxon>Pseudomonadati</taxon>
        <taxon>Pseudomonadota</taxon>
        <taxon>Alphaproteobacteria</taxon>
        <taxon>Caulobacterales</taxon>
        <taxon>Caulobacteraceae</taxon>
        <taxon>Asticcacaulis</taxon>
    </lineage>
</organism>
<feature type="transmembrane region" description="Helical" evidence="1">
    <location>
        <begin position="6"/>
        <end position="23"/>
    </location>
</feature>
<name>V4PQI3_9CAUL</name>
<proteinExistence type="predicted"/>
<accession>V4PQI3</accession>
<evidence type="ECO:0000313" key="2">
    <source>
        <dbReference type="EMBL" id="ESQ87775.1"/>
    </source>
</evidence>
<keyword evidence="1" id="KW-1133">Transmembrane helix</keyword>
<feature type="transmembrane region" description="Helical" evidence="1">
    <location>
        <begin position="106"/>
        <end position="128"/>
    </location>
</feature>
<comment type="caution">
    <text evidence="2">The sequence shown here is derived from an EMBL/GenBank/DDBJ whole genome shotgun (WGS) entry which is preliminary data.</text>
</comment>
<evidence type="ECO:0000256" key="1">
    <source>
        <dbReference type="SAM" id="Phobius"/>
    </source>
</evidence>